<accession>A0A2V1E6P5</accession>
<organism evidence="4 5">
    <name type="scientific">Periconia macrospinosa</name>
    <dbReference type="NCBI Taxonomy" id="97972"/>
    <lineage>
        <taxon>Eukaryota</taxon>
        <taxon>Fungi</taxon>
        <taxon>Dikarya</taxon>
        <taxon>Ascomycota</taxon>
        <taxon>Pezizomycotina</taxon>
        <taxon>Dothideomycetes</taxon>
        <taxon>Pleosporomycetidae</taxon>
        <taxon>Pleosporales</taxon>
        <taxon>Massarineae</taxon>
        <taxon>Periconiaceae</taxon>
        <taxon>Periconia</taxon>
    </lineage>
</organism>
<evidence type="ECO:0000313" key="4">
    <source>
        <dbReference type="EMBL" id="PVI04965.1"/>
    </source>
</evidence>
<evidence type="ECO:0000256" key="1">
    <source>
        <dbReference type="SAM" id="MobiDB-lite"/>
    </source>
</evidence>
<dbReference type="Proteomes" id="UP000244855">
    <property type="component" value="Unassembled WGS sequence"/>
</dbReference>
<reference evidence="4 5" key="1">
    <citation type="journal article" date="2018" name="Sci. Rep.">
        <title>Comparative genomics provides insights into the lifestyle and reveals functional heterogeneity of dark septate endophytic fungi.</title>
        <authorList>
            <person name="Knapp D.G."/>
            <person name="Nemeth J.B."/>
            <person name="Barry K."/>
            <person name="Hainaut M."/>
            <person name="Henrissat B."/>
            <person name="Johnson J."/>
            <person name="Kuo A."/>
            <person name="Lim J.H.P."/>
            <person name="Lipzen A."/>
            <person name="Nolan M."/>
            <person name="Ohm R.A."/>
            <person name="Tamas L."/>
            <person name="Grigoriev I.V."/>
            <person name="Spatafora J.W."/>
            <person name="Nagy L.G."/>
            <person name="Kovacs G.M."/>
        </authorList>
    </citation>
    <scope>NUCLEOTIDE SEQUENCE [LARGE SCALE GENOMIC DNA]</scope>
    <source>
        <strain evidence="4 5">DSE2036</strain>
    </source>
</reference>
<keyword evidence="2" id="KW-0472">Membrane</keyword>
<evidence type="ECO:0000256" key="3">
    <source>
        <dbReference type="SAM" id="SignalP"/>
    </source>
</evidence>
<name>A0A2V1E6P5_9PLEO</name>
<feature type="transmembrane region" description="Helical" evidence="2">
    <location>
        <begin position="200"/>
        <end position="228"/>
    </location>
</feature>
<feature type="compositionally biased region" description="Low complexity" evidence="1">
    <location>
        <begin position="164"/>
        <end position="192"/>
    </location>
</feature>
<evidence type="ECO:0000256" key="2">
    <source>
        <dbReference type="SAM" id="Phobius"/>
    </source>
</evidence>
<keyword evidence="3" id="KW-0732">Signal</keyword>
<keyword evidence="5" id="KW-1185">Reference proteome</keyword>
<keyword evidence="2" id="KW-1133">Transmembrane helix</keyword>
<dbReference type="OrthoDB" id="5215637at2759"/>
<protein>
    <recommendedName>
        <fullName evidence="6">Mid2 domain-containing protein</fullName>
    </recommendedName>
</protein>
<feature type="signal peptide" evidence="3">
    <location>
        <begin position="1"/>
        <end position="20"/>
    </location>
</feature>
<feature type="chain" id="PRO_5016003745" description="Mid2 domain-containing protein" evidence="3">
    <location>
        <begin position="21"/>
        <end position="312"/>
    </location>
</feature>
<evidence type="ECO:0008006" key="6">
    <source>
        <dbReference type="Google" id="ProtNLM"/>
    </source>
</evidence>
<dbReference type="AlphaFoldDB" id="A0A2V1E6P5"/>
<dbReference type="STRING" id="97972.A0A2V1E6P5"/>
<dbReference type="EMBL" id="KZ805317">
    <property type="protein sequence ID" value="PVI04965.1"/>
    <property type="molecule type" value="Genomic_DNA"/>
</dbReference>
<keyword evidence="2" id="KW-0812">Transmembrane</keyword>
<feature type="region of interest" description="Disordered" evidence="1">
    <location>
        <begin position="164"/>
        <end position="194"/>
    </location>
</feature>
<proteinExistence type="predicted"/>
<evidence type="ECO:0000313" key="5">
    <source>
        <dbReference type="Proteomes" id="UP000244855"/>
    </source>
</evidence>
<gene>
    <name evidence="4" type="ORF">DM02DRAFT_651136</name>
</gene>
<sequence length="312" mass="33262">MKRCAYALSILLAFFNFVYATCYFPDGSSVQDTPCNTGSTNSTCCSLGYACLSNHICALTDQVPADSAKSSPPFVRASCTDRSWTSPECPSLCLNSTNGDNLGLMGMGMKRCDAGGKTNRFYCSNKLLAEISEKDVCANSSYYIEFPEAPRTVTIIDNIPTSSPSTSAISSSAPQDTASTIPTTAPSTPSTANAKDTRSAWVSLGLGLGIGLGLGVPFLICIAAFMFYRQRRHARGPPVPVKDIFMYSTNTGTTIPTSAGHCELSAPLPTVHEVESKTFYELAASRGKEIVSCTELASPQEGTGEVRLPKWK</sequence>